<comment type="caution">
    <text evidence="2">The sequence shown here is derived from an EMBL/GenBank/DDBJ whole genome shotgun (WGS) entry which is preliminary data.</text>
</comment>
<feature type="domain" description="Thioredoxin" evidence="1">
    <location>
        <begin position="9"/>
        <end position="159"/>
    </location>
</feature>
<gene>
    <name evidence="2" type="ORF">ARMA_0905</name>
</gene>
<evidence type="ECO:0000313" key="2">
    <source>
        <dbReference type="EMBL" id="GAP62482.1"/>
    </source>
</evidence>
<dbReference type="Proteomes" id="UP000037784">
    <property type="component" value="Unassembled WGS sequence"/>
</dbReference>
<dbReference type="InterPro" id="IPR041017">
    <property type="entry name" value="Thioredoxin_10"/>
</dbReference>
<dbReference type="GO" id="GO:0016209">
    <property type="term" value="F:antioxidant activity"/>
    <property type="evidence" value="ECO:0007669"/>
    <property type="project" value="InterPro"/>
</dbReference>
<dbReference type="InterPro" id="IPR000866">
    <property type="entry name" value="AhpC/TSA"/>
</dbReference>
<dbReference type="SUPFAM" id="SSF52833">
    <property type="entry name" value="Thioredoxin-like"/>
    <property type="match status" value="1"/>
</dbReference>
<dbReference type="AlphaFoldDB" id="A0A0M8K7S5"/>
<dbReference type="PANTHER" id="PTHR42852:SF13">
    <property type="entry name" value="PROTEIN DIPZ"/>
    <property type="match status" value="1"/>
</dbReference>
<dbReference type="Pfam" id="PF00578">
    <property type="entry name" value="AhpC-TSA"/>
    <property type="match status" value="1"/>
</dbReference>
<dbReference type="InterPro" id="IPR036249">
    <property type="entry name" value="Thioredoxin-like_sf"/>
</dbReference>
<dbReference type="Gene3D" id="3.40.30.10">
    <property type="entry name" value="Glutaredoxin"/>
    <property type="match status" value="1"/>
</dbReference>
<dbReference type="OrthoDB" id="9799230at2"/>
<accession>A0A0M8K7S5</accession>
<dbReference type="InterPro" id="IPR050553">
    <property type="entry name" value="Thioredoxin_ResA/DsbE_sf"/>
</dbReference>
<keyword evidence="3" id="KW-1185">Reference proteome</keyword>
<dbReference type="Gene3D" id="2.60.120.260">
    <property type="entry name" value="Galactose-binding domain-like"/>
    <property type="match status" value="1"/>
</dbReference>
<name>A0A0M8K7S5_9CHLR</name>
<dbReference type="Pfam" id="PF17991">
    <property type="entry name" value="Thioredoxin_10"/>
    <property type="match status" value="1"/>
</dbReference>
<dbReference type="PROSITE" id="PS51352">
    <property type="entry name" value="THIOREDOXIN_2"/>
    <property type="match status" value="1"/>
</dbReference>
<reference evidence="3" key="2">
    <citation type="submission" date="2015-08" db="EMBL/GenBank/DDBJ databases">
        <title>Draft Genome Sequence of a Heterotrophic Facultative Anaerobic Bacterium Ardenticatena maritima Strain 110S.</title>
        <authorList>
            <person name="Kawaichi S."/>
            <person name="Yoshida T."/>
            <person name="Sako Y."/>
            <person name="Nakamura R."/>
        </authorList>
    </citation>
    <scope>NUCLEOTIDE SEQUENCE [LARGE SCALE GENOMIC DNA]</scope>
    <source>
        <strain evidence="3">110S</strain>
    </source>
</reference>
<evidence type="ECO:0000259" key="1">
    <source>
        <dbReference type="PROSITE" id="PS51352"/>
    </source>
</evidence>
<proteinExistence type="predicted"/>
<dbReference type="GO" id="GO:0016491">
    <property type="term" value="F:oxidoreductase activity"/>
    <property type="evidence" value="ECO:0007669"/>
    <property type="project" value="InterPro"/>
</dbReference>
<protein>
    <recommendedName>
        <fullName evidence="1">Thioredoxin domain-containing protein</fullName>
    </recommendedName>
</protein>
<sequence>MRDEPLPNTDPLDKHPLIRAPELAGGIWLDETPRSLHDLLARGPLLLDFWDFSCVNCVRTLPYLAAWYERYHPLGLNVVGVHTPEFAFGRDPEVVRRAADDLDIPYPVLLDPDRTLWYAYAVKAWPTLFLIDRAGRIRYTHVGEGGYTTTERAIQALLREDQPTLALPEPLAPLRPGDREGAVCYPTTPELYAGWAHGRLGHADDWQRDQVHHFTDPLAHEEGVLYFQGAWRPTVEYAEFVGEEGHVRVCYRAAELNAVMASLTGEPIRVFILQNGEPLHFADAGEDVIVDADYGSYVLVREPRMYNLVNNPDYGVFEVRLVPARRGLALYAFSFVPCTRPTEG</sequence>
<dbReference type="InterPro" id="IPR013766">
    <property type="entry name" value="Thioredoxin_domain"/>
</dbReference>
<dbReference type="PANTHER" id="PTHR42852">
    <property type="entry name" value="THIOL:DISULFIDE INTERCHANGE PROTEIN DSBE"/>
    <property type="match status" value="1"/>
</dbReference>
<dbReference type="EMBL" id="BBZA01000060">
    <property type="protein sequence ID" value="GAP62482.1"/>
    <property type="molecule type" value="Genomic_DNA"/>
</dbReference>
<evidence type="ECO:0000313" key="3">
    <source>
        <dbReference type="Proteomes" id="UP000037784"/>
    </source>
</evidence>
<dbReference type="InParanoid" id="A0A0M8K7S5"/>
<reference evidence="2 3" key="1">
    <citation type="journal article" date="2015" name="Genome Announc.">
        <title>Draft Genome Sequence of a Heterotrophic Facultative Anaerobic Thermophilic Bacterium, Ardenticatena maritima Strain 110ST.</title>
        <authorList>
            <person name="Kawaichi S."/>
            <person name="Yoshida T."/>
            <person name="Sako Y."/>
            <person name="Nakamura R."/>
        </authorList>
    </citation>
    <scope>NUCLEOTIDE SEQUENCE [LARGE SCALE GENOMIC DNA]</scope>
    <source>
        <strain evidence="2 3">110S</strain>
    </source>
</reference>
<dbReference type="RefSeq" id="WP_054492402.1">
    <property type="nucleotide sequence ID" value="NZ_BBZA01000060.1"/>
</dbReference>
<organism evidence="2 3">
    <name type="scientific">Ardenticatena maritima</name>
    <dbReference type="NCBI Taxonomy" id="872965"/>
    <lineage>
        <taxon>Bacteria</taxon>
        <taxon>Bacillati</taxon>
        <taxon>Chloroflexota</taxon>
        <taxon>Ardenticatenia</taxon>
        <taxon>Ardenticatenales</taxon>
        <taxon>Ardenticatenaceae</taxon>
        <taxon>Ardenticatena</taxon>
    </lineage>
</organism>